<comment type="caution">
    <text evidence="1">The sequence shown here is derived from an EMBL/GenBank/DDBJ whole genome shotgun (WGS) entry which is preliminary data.</text>
</comment>
<accession>A0A2K3LSE0</accession>
<dbReference type="Proteomes" id="UP000236291">
    <property type="component" value="Unassembled WGS sequence"/>
</dbReference>
<evidence type="ECO:0000313" key="1">
    <source>
        <dbReference type="EMBL" id="PNX81450.1"/>
    </source>
</evidence>
<reference evidence="1 2" key="1">
    <citation type="journal article" date="2014" name="Am. J. Bot.">
        <title>Genome assembly and annotation for red clover (Trifolium pratense; Fabaceae).</title>
        <authorList>
            <person name="Istvanek J."/>
            <person name="Jaros M."/>
            <person name="Krenek A."/>
            <person name="Repkova J."/>
        </authorList>
    </citation>
    <scope>NUCLEOTIDE SEQUENCE [LARGE SCALE GENOMIC DNA]</scope>
    <source>
        <strain evidence="2">cv. Tatra</strain>
        <tissue evidence="1">Young leaves</tissue>
    </source>
</reference>
<dbReference type="AlphaFoldDB" id="A0A2K3LSE0"/>
<sequence length="116" mass="13131">MRCIPSYNSHFTIRSLPQLECLTSGHCFIIRSSLLGSRIGNAHWFVTEGMVERVAVIFFNAHNVPLEKFVFKLAMDLSYGSAVEEVDLQFSLRSFMSKLSISESLTKKLPPGKYKV</sequence>
<dbReference type="InterPro" id="IPR036570">
    <property type="entry name" value="HORMA_dom_sf"/>
</dbReference>
<organism evidence="1 2">
    <name type="scientific">Trifolium pratense</name>
    <name type="common">Red clover</name>
    <dbReference type="NCBI Taxonomy" id="57577"/>
    <lineage>
        <taxon>Eukaryota</taxon>
        <taxon>Viridiplantae</taxon>
        <taxon>Streptophyta</taxon>
        <taxon>Embryophyta</taxon>
        <taxon>Tracheophyta</taxon>
        <taxon>Spermatophyta</taxon>
        <taxon>Magnoliopsida</taxon>
        <taxon>eudicotyledons</taxon>
        <taxon>Gunneridae</taxon>
        <taxon>Pentapetalae</taxon>
        <taxon>rosids</taxon>
        <taxon>fabids</taxon>
        <taxon>Fabales</taxon>
        <taxon>Fabaceae</taxon>
        <taxon>Papilionoideae</taxon>
        <taxon>50 kb inversion clade</taxon>
        <taxon>NPAAA clade</taxon>
        <taxon>Hologalegina</taxon>
        <taxon>IRL clade</taxon>
        <taxon>Trifolieae</taxon>
        <taxon>Trifolium</taxon>
    </lineage>
</organism>
<dbReference type="STRING" id="57577.A0A2K3LSE0"/>
<dbReference type="Gene3D" id="3.30.900.10">
    <property type="entry name" value="HORMA domain"/>
    <property type="match status" value="1"/>
</dbReference>
<reference evidence="1 2" key="2">
    <citation type="journal article" date="2017" name="Front. Plant Sci.">
        <title>Gene Classification and Mining of Molecular Markers Useful in Red Clover (Trifolium pratense) Breeding.</title>
        <authorList>
            <person name="Istvanek J."/>
            <person name="Dluhosova J."/>
            <person name="Dluhos P."/>
            <person name="Patkova L."/>
            <person name="Nedelnik J."/>
            <person name="Repkova J."/>
        </authorList>
    </citation>
    <scope>NUCLEOTIDE SEQUENCE [LARGE SCALE GENOMIC DNA]</scope>
    <source>
        <strain evidence="2">cv. Tatra</strain>
        <tissue evidence="1">Young leaves</tissue>
    </source>
</reference>
<name>A0A2K3LSE0_TRIPR</name>
<evidence type="ECO:0000313" key="2">
    <source>
        <dbReference type="Proteomes" id="UP000236291"/>
    </source>
</evidence>
<proteinExistence type="predicted"/>
<protein>
    <submittedName>
        <fullName evidence="1">Mitotic spindle assembly checkpoint protein MAD2B-like</fullName>
    </submittedName>
</protein>
<gene>
    <name evidence="1" type="ORF">L195_g037469</name>
</gene>
<dbReference type="EMBL" id="ASHM01039955">
    <property type="protein sequence ID" value="PNX81450.1"/>
    <property type="molecule type" value="Genomic_DNA"/>
</dbReference>
<dbReference type="SUPFAM" id="SSF56019">
    <property type="entry name" value="The spindle assembly checkpoint protein mad2"/>
    <property type="match status" value="1"/>
</dbReference>